<comment type="similarity">
    <text evidence="2">Belongs to the NadC/ModD family.</text>
</comment>
<dbReference type="InterPro" id="IPR013785">
    <property type="entry name" value="Aldolase_TIM"/>
</dbReference>
<evidence type="ECO:0000259" key="4">
    <source>
        <dbReference type="Pfam" id="PF01729"/>
    </source>
</evidence>
<dbReference type="GO" id="GO:0009435">
    <property type="term" value="P:NAD+ biosynthetic process"/>
    <property type="evidence" value="ECO:0007669"/>
    <property type="project" value="UniProtKB-UniPathway"/>
</dbReference>
<dbReference type="InterPro" id="IPR027277">
    <property type="entry name" value="NadC/ModD"/>
</dbReference>
<evidence type="ECO:0000313" key="6">
    <source>
        <dbReference type="Proteomes" id="UP000315295"/>
    </source>
</evidence>
<dbReference type="GO" id="GO:0004514">
    <property type="term" value="F:nicotinate-nucleotide diphosphorylase (carboxylating) activity"/>
    <property type="evidence" value="ECO:0007669"/>
    <property type="project" value="InterPro"/>
</dbReference>
<name>A0A540K890_MALBA</name>
<evidence type="ECO:0000313" key="5">
    <source>
        <dbReference type="EMBL" id="TQD70122.1"/>
    </source>
</evidence>
<gene>
    <name evidence="5" type="ORF">C1H46_044343</name>
</gene>
<evidence type="ECO:0000256" key="1">
    <source>
        <dbReference type="ARBA" id="ARBA00004790"/>
    </source>
</evidence>
<feature type="domain" description="Quinolinate phosphoribosyl transferase C-terminal" evidence="4">
    <location>
        <begin position="1"/>
        <end position="90"/>
    </location>
</feature>
<dbReference type="PANTHER" id="PTHR32179">
    <property type="entry name" value="NICOTINATE-NUCLEOTIDE PYROPHOSPHORYLASE [CARBOXYLATING]"/>
    <property type="match status" value="1"/>
</dbReference>
<organism evidence="5 6">
    <name type="scientific">Malus baccata</name>
    <name type="common">Siberian crab apple</name>
    <name type="synonym">Pyrus baccata</name>
    <dbReference type="NCBI Taxonomy" id="106549"/>
    <lineage>
        <taxon>Eukaryota</taxon>
        <taxon>Viridiplantae</taxon>
        <taxon>Streptophyta</taxon>
        <taxon>Embryophyta</taxon>
        <taxon>Tracheophyta</taxon>
        <taxon>Spermatophyta</taxon>
        <taxon>Magnoliopsida</taxon>
        <taxon>eudicotyledons</taxon>
        <taxon>Gunneridae</taxon>
        <taxon>Pentapetalae</taxon>
        <taxon>rosids</taxon>
        <taxon>fabids</taxon>
        <taxon>Rosales</taxon>
        <taxon>Rosaceae</taxon>
        <taxon>Amygdaloideae</taxon>
        <taxon>Maleae</taxon>
        <taxon>Malus</taxon>
    </lineage>
</organism>
<comment type="caution">
    <text evidence="5">The sequence shown here is derived from an EMBL/GenBank/DDBJ whole genome shotgun (WGS) entry which is preliminary data.</text>
</comment>
<dbReference type="AlphaFoldDB" id="A0A540K890"/>
<dbReference type="Pfam" id="PF01729">
    <property type="entry name" value="QRPTase_C"/>
    <property type="match status" value="1"/>
</dbReference>
<dbReference type="InterPro" id="IPR002638">
    <property type="entry name" value="Quinolinate_PRibosylTrfase_C"/>
</dbReference>
<evidence type="ECO:0000256" key="2">
    <source>
        <dbReference type="ARBA" id="ARBA00009400"/>
    </source>
</evidence>
<sequence>MGLFDMVMIKDNHITIAGGITNALKSVDLNLQMEVEVETRTIEEIEKVLEYASQTKTSLTQIMLDNMVVLPNGDVDVSMLEQAVKLIDRRFETEGP</sequence>
<dbReference type="EMBL" id="VIEB01001975">
    <property type="protein sequence ID" value="TQD70122.1"/>
    <property type="molecule type" value="Genomic_DNA"/>
</dbReference>
<evidence type="ECO:0000256" key="3">
    <source>
        <dbReference type="ARBA" id="ARBA00022676"/>
    </source>
</evidence>
<dbReference type="Gene3D" id="3.20.20.70">
    <property type="entry name" value="Aldolase class I"/>
    <property type="match status" value="1"/>
</dbReference>
<dbReference type="PANTHER" id="PTHR32179:SF3">
    <property type="entry name" value="NICOTINATE-NUCLEOTIDE PYROPHOSPHORYLASE [CARBOXYLATING]"/>
    <property type="match status" value="1"/>
</dbReference>
<keyword evidence="3" id="KW-0808">Transferase</keyword>
<dbReference type="UniPathway" id="UPA00253"/>
<protein>
    <recommendedName>
        <fullName evidence="4">Quinolinate phosphoribosyl transferase C-terminal domain-containing protein</fullName>
    </recommendedName>
</protein>
<dbReference type="SUPFAM" id="SSF51690">
    <property type="entry name" value="Nicotinate/Quinolinate PRTase C-terminal domain-like"/>
    <property type="match status" value="1"/>
</dbReference>
<dbReference type="Proteomes" id="UP000315295">
    <property type="component" value="Unassembled WGS sequence"/>
</dbReference>
<dbReference type="STRING" id="106549.A0A540K890"/>
<keyword evidence="3" id="KW-0328">Glycosyltransferase</keyword>
<keyword evidence="6" id="KW-1185">Reference proteome</keyword>
<dbReference type="GO" id="GO:0005737">
    <property type="term" value="C:cytoplasm"/>
    <property type="evidence" value="ECO:0007669"/>
    <property type="project" value="TreeGrafter"/>
</dbReference>
<reference evidence="5 6" key="1">
    <citation type="journal article" date="2019" name="G3 (Bethesda)">
        <title>Sequencing of a Wild Apple (Malus baccata) Genome Unravels the Differences Between Cultivated and Wild Apple Species Regarding Disease Resistance and Cold Tolerance.</title>
        <authorList>
            <person name="Chen X."/>
        </authorList>
    </citation>
    <scope>NUCLEOTIDE SEQUENCE [LARGE SCALE GENOMIC DNA]</scope>
    <source>
        <strain evidence="6">cv. Shandingzi</strain>
        <tissue evidence="5">Leaves</tissue>
    </source>
</reference>
<comment type="pathway">
    <text evidence="1">Cofactor biosynthesis; NAD(+) biosynthesis.</text>
</comment>
<accession>A0A540K890</accession>
<proteinExistence type="inferred from homology"/>
<dbReference type="InterPro" id="IPR036068">
    <property type="entry name" value="Nicotinate_pribotase-like_C"/>
</dbReference>
<dbReference type="GO" id="GO:0034213">
    <property type="term" value="P:quinolinate catabolic process"/>
    <property type="evidence" value="ECO:0007669"/>
    <property type="project" value="TreeGrafter"/>
</dbReference>